<evidence type="ECO:0000313" key="3">
    <source>
        <dbReference type="Proteomes" id="UP001497416"/>
    </source>
</evidence>
<evidence type="ECO:0000313" key="2">
    <source>
        <dbReference type="EMBL" id="CAL2092254.1"/>
    </source>
</evidence>
<keyword evidence="1" id="KW-0472">Membrane</keyword>
<protein>
    <recommendedName>
        <fullName evidence="4">DUF4190 domain-containing protein</fullName>
    </recommendedName>
</protein>
<dbReference type="Proteomes" id="UP001497416">
    <property type="component" value="Unassembled WGS sequence"/>
</dbReference>
<proteinExistence type="predicted"/>
<comment type="caution">
    <text evidence="2">The sequence shown here is derived from an EMBL/GenBank/DDBJ whole genome shotgun (WGS) entry which is preliminary data.</text>
</comment>
<dbReference type="NCBIfam" id="NF040945">
    <property type="entry name" value="CCC_membrane"/>
    <property type="match status" value="1"/>
</dbReference>
<dbReference type="EMBL" id="CAXIXY010000006">
    <property type="protein sequence ID" value="CAL2092254.1"/>
    <property type="molecule type" value="Genomic_DNA"/>
</dbReference>
<keyword evidence="1" id="KW-0812">Transmembrane</keyword>
<sequence>MFEFEQRKLPNATPVLVLGILSILTCCCYGVLGIIIGVIALVLFKQDKQLYDKNPSVYQNYNNLNTGRILAIIGIVLSVVALIYFIWIFSYIGWENFGDPQKMQERINELQ</sequence>
<feature type="transmembrane region" description="Helical" evidence="1">
    <location>
        <begin position="69"/>
        <end position="94"/>
    </location>
</feature>
<dbReference type="Pfam" id="PF07666">
    <property type="entry name" value="MpPF26"/>
    <property type="match status" value="1"/>
</dbReference>
<organism evidence="2 3">
    <name type="scientific">Tenacibaculum platacis</name>
    <dbReference type="NCBI Taxonomy" id="3137852"/>
    <lineage>
        <taxon>Bacteria</taxon>
        <taxon>Pseudomonadati</taxon>
        <taxon>Bacteroidota</taxon>
        <taxon>Flavobacteriia</taxon>
        <taxon>Flavobacteriales</taxon>
        <taxon>Flavobacteriaceae</taxon>
        <taxon>Tenacibaculum</taxon>
    </lineage>
</organism>
<accession>A0ABM9P4Z9</accession>
<keyword evidence="1" id="KW-1133">Transmembrane helix</keyword>
<evidence type="ECO:0000256" key="1">
    <source>
        <dbReference type="SAM" id="Phobius"/>
    </source>
</evidence>
<dbReference type="InterPro" id="IPR011655">
    <property type="entry name" value="MpPF26"/>
</dbReference>
<gene>
    <name evidence="2" type="ORF">T190607A01A_40381</name>
</gene>
<dbReference type="RefSeq" id="WP_348713315.1">
    <property type="nucleotide sequence ID" value="NZ_CAXIXY010000006.1"/>
</dbReference>
<reference evidence="2 3" key="1">
    <citation type="submission" date="2024-05" db="EMBL/GenBank/DDBJ databases">
        <authorList>
            <person name="Duchaud E."/>
        </authorList>
    </citation>
    <scope>NUCLEOTIDE SEQUENCE [LARGE SCALE GENOMIC DNA]</scope>
    <source>
        <strain evidence="2">Ena-SAMPLE-TAB-13-05-2024-13:56:06:370-140302</strain>
    </source>
</reference>
<evidence type="ECO:0008006" key="4">
    <source>
        <dbReference type="Google" id="ProtNLM"/>
    </source>
</evidence>
<feature type="transmembrane region" description="Helical" evidence="1">
    <location>
        <begin position="15"/>
        <end position="44"/>
    </location>
</feature>
<keyword evidence="3" id="KW-1185">Reference proteome</keyword>
<name>A0ABM9P4Z9_9FLAO</name>